<feature type="DNA-binding region" description="H-T-H motif" evidence="2">
    <location>
        <begin position="25"/>
        <end position="44"/>
    </location>
</feature>
<gene>
    <name evidence="4" type="ORF">ABS765_06540</name>
</gene>
<sequence>MSDTENKIKNATVDLLLKEGNFGFTLSDVAEKSRTSRTVIHYYFRSRENLLSVVTKDILSDLVKPRYDTLISKDHLEIKILKFLEKSDNICEIYPYIDVFLMVRYSTSEDLQIFFQDILGSFKNLISEVQNFIDCKELNYPDAQFFLSDLFSLSSFSYIFSNFSCTLGISSEHPSIIHDCKNKNGRILDILFKQNNV</sequence>
<comment type="caution">
    <text evidence="4">The sequence shown here is derived from an EMBL/GenBank/DDBJ whole genome shotgun (WGS) entry which is preliminary data.</text>
</comment>
<dbReference type="SUPFAM" id="SSF46689">
    <property type="entry name" value="Homeodomain-like"/>
    <property type="match status" value="1"/>
</dbReference>
<dbReference type="InterPro" id="IPR001647">
    <property type="entry name" value="HTH_TetR"/>
</dbReference>
<evidence type="ECO:0000313" key="5">
    <source>
        <dbReference type="Proteomes" id="UP001629058"/>
    </source>
</evidence>
<organism evidence="4 5">
    <name type="scientific">Chryseobacterium terrae</name>
    <dbReference type="NCBI Taxonomy" id="3163299"/>
    <lineage>
        <taxon>Bacteria</taxon>
        <taxon>Pseudomonadati</taxon>
        <taxon>Bacteroidota</taxon>
        <taxon>Flavobacteriia</taxon>
        <taxon>Flavobacteriales</taxon>
        <taxon>Weeksellaceae</taxon>
        <taxon>Chryseobacterium group</taxon>
        <taxon>Chryseobacterium</taxon>
    </lineage>
</organism>
<keyword evidence="5" id="KW-1185">Reference proteome</keyword>
<evidence type="ECO:0000259" key="3">
    <source>
        <dbReference type="PROSITE" id="PS50977"/>
    </source>
</evidence>
<dbReference type="PROSITE" id="PS50977">
    <property type="entry name" value="HTH_TETR_2"/>
    <property type="match status" value="1"/>
</dbReference>
<evidence type="ECO:0000313" key="4">
    <source>
        <dbReference type="EMBL" id="MFL9833683.1"/>
    </source>
</evidence>
<keyword evidence="1 2" id="KW-0238">DNA-binding</keyword>
<dbReference type="Pfam" id="PF00440">
    <property type="entry name" value="TetR_N"/>
    <property type="match status" value="1"/>
</dbReference>
<accession>A0ABW8Y0J2</accession>
<dbReference type="Gene3D" id="1.10.357.10">
    <property type="entry name" value="Tetracycline Repressor, domain 2"/>
    <property type="match status" value="1"/>
</dbReference>
<dbReference type="EMBL" id="JBELPY010000003">
    <property type="protein sequence ID" value="MFL9833683.1"/>
    <property type="molecule type" value="Genomic_DNA"/>
</dbReference>
<dbReference type="RefSeq" id="WP_408088777.1">
    <property type="nucleotide sequence ID" value="NZ_JBELPY010000003.1"/>
</dbReference>
<feature type="domain" description="HTH tetR-type" evidence="3">
    <location>
        <begin position="2"/>
        <end position="62"/>
    </location>
</feature>
<dbReference type="InterPro" id="IPR009057">
    <property type="entry name" value="Homeodomain-like_sf"/>
</dbReference>
<name>A0ABW8Y0J2_9FLAO</name>
<proteinExistence type="predicted"/>
<reference evidence="4 5" key="1">
    <citation type="submission" date="2024-06" db="EMBL/GenBank/DDBJ databases">
        <authorList>
            <person name="Kaempfer P."/>
            <person name="Viver T."/>
        </authorList>
    </citation>
    <scope>NUCLEOTIDE SEQUENCE [LARGE SCALE GENOMIC DNA]</scope>
    <source>
        <strain evidence="4 5">ST-37</strain>
    </source>
</reference>
<protein>
    <submittedName>
        <fullName evidence="4">Helix-turn-helix domain-containing protein</fullName>
    </submittedName>
</protein>
<evidence type="ECO:0000256" key="2">
    <source>
        <dbReference type="PROSITE-ProRule" id="PRU00335"/>
    </source>
</evidence>
<dbReference type="Proteomes" id="UP001629058">
    <property type="component" value="Unassembled WGS sequence"/>
</dbReference>
<evidence type="ECO:0000256" key="1">
    <source>
        <dbReference type="ARBA" id="ARBA00023125"/>
    </source>
</evidence>